<evidence type="ECO:0000313" key="3">
    <source>
        <dbReference type="Proteomes" id="UP000261520"/>
    </source>
</evidence>
<protein>
    <recommendedName>
        <fullName evidence="1">PiggyBac transposable element-derived protein domain-containing protein</fullName>
    </recommendedName>
</protein>
<dbReference type="Pfam" id="PF13843">
    <property type="entry name" value="DDE_Tnp_1_7"/>
    <property type="match status" value="1"/>
</dbReference>
<evidence type="ECO:0000259" key="1">
    <source>
        <dbReference type="Pfam" id="PF13843"/>
    </source>
</evidence>
<accession>A0A3B4A5J0</accession>
<sequence>PTFMREFIPAIKTHILTNETYIDDFVFEKMAMCTNQREVLHSGTSLNTTPEELRAFFGCSIYMACLGYPNIQMYWASKTRVQIVAESMTRNRFYKLRSSITLVIDLDVSEEEKERAILWKVRPVLEKVRQGCLRQPRTGKMSIDEQMIPFTGRCPIRQHVPGKPHTTGLKVFVLATPSGIILDFIVYQGKTTFNVTSVPRGSHLFFDRYFTTVKLLDILAEKGLAGTGTIMKNRIPRGCKITDQVIKKKGKGATEMVARRKVLNAIIKWFDNKPVVMCSSAYGIEPQDLLSIAEYNSNMGGVDLADRMLTFYKMVSRTRKWTVRVIFHFFDVAISNAWLQYKDCQLLGKKPLKFLDFKIVLGESMISQAQGGILGESEESDGDYTPPRQKWKPKPNEALRHYGIVLSAVLDQSAKRSDSTSLRTFLYEVMVIINSRPLSNI</sequence>
<dbReference type="PANTHER" id="PTHR47272">
    <property type="entry name" value="DDE_TNP_1_7 DOMAIN-CONTAINING PROTEIN"/>
    <property type="match status" value="1"/>
</dbReference>
<dbReference type="AlphaFoldDB" id="A0A3B4A5J0"/>
<dbReference type="Ensembl" id="ENSPMGT00000013150.1">
    <property type="protein sequence ID" value="ENSPMGP00000012323.1"/>
    <property type="gene ID" value="ENSPMGG00000010174.1"/>
</dbReference>
<reference evidence="2" key="1">
    <citation type="submission" date="2025-08" db="UniProtKB">
        <authorList>
            <consortium name="Ensembl"/>
        </authorList>
    </citation>
    <scope>IDENTIFICATION</scope>
</reference>
<name>A0A3B4A5J0_9GOBI</name>
<organism evidence="2 3">
    <name type="scientific">Periophthalmus magnuspinnatus</name>
    <dbReference type="NCBI Taxonomy" id="409849"/>
    <lineage>
        <taxon>Eukaryota</taxon>
        <taxon>Metazoa</taxon>
        <taxon>Chordata</taxon>
        <taxon>Craniata</taxon>
        <taxon>Vertebrata</taxon>
        <taxon>Euteleostomi</taxon>
        <taxon>Actinopterygii</taxon>
        <taxon>Neopterygii</taxon>
        <taxon>Teleostei</taxon>
        <taxon>Neoteleostei</taxon>
        <taxon>Acanthomorphata</taxon>
        <taxon>Gobiaria</taxon>
        <taxon>Gobiiformes</taxon>
        <taxon>Gobioidei</taxon>
        <taxon>Gobiidae</taxon>
        <taxon>Oxudercinae</taxon>
        <taxon>Periophthalmus</taxon>
    </lineage>
</organism>
<dbReference type="PANTHER" id="PTHR47272:SF2">
    <property type="entry name" value="PIGGYBAC TRANSPOSABLE ELEMENT-DERIVED PROTEIN 3-LIKE"/>
    <property type="match status" value="1"/>
</dbReference>
<feature type="domain" description="PiggyBac transposable element-derived protein" evidence="1">
    <location>
        <begin position="23"/>
        <end position="338"/>
    </location>
</feature>
<dbReference type="Proteomes" id="UP000261520">
    <property type="component" value="Unplaced"/>
</dbReference>
<dbReference type="InterPro" id="IPR029526">
    <property type="entry name" value="PGBD"/>
</dbReference>
<reference evidence="2" key="2">
    <citation type="submission" date="2025-09" db="UniProtKB">
        <authorList>
            <consortium name="Ensembl"/>
        </authorList>
    </citation>
    <scope>IDENTIFICATION</scope>
</reference>
<dbReference type="STRING" id="409849.ENSPMGP00000012323"/>
<evidence type="ECO:0000313" key="2">
    <source>
        <dbReference type="Ensembl" id="ENSPMGP00000012323.1"/>
    </source>
</evidence>
<keyword evidence="3" id="KW-1185">Reference proteome</keyword>
<proteinExistence type="predicted"/>